<accession>A0ABQ0A1J5</accession>
<gene>
    <name evidence="2" type="ORF">NBRC116585_23860</name>
</gene>
<dbReference type="Pfam" id="PF11726">
    <property type="entry name" value="YagK_YfjJ_C"/>
    <property type="match status" value="1"/>
</dbReference>
<evidence type="ECO:0000313" key="2">
    <source>
        <dbReference type="EMBL" id="GAA6146268.1"/>
    </source>
</evidence>
<name>A0ABQ0A1J5_9GAMM</name>
<organism evidence="2 3">
    <name type="scientific">Thalassolituus maritimus</name>
    <dbReference type="NCBI Taxonomy" id="484498"/>
    <lineage>
        <taxon>Bacteria</taxon>
        <taxon>Pseudomonadati</taxon>
        <taxon>Pseudomonadota</taxon>
        <taxon>Gammaproteobacteria</taxon>
        <taxon>Oceanospirillales</taxon>
        <taxon>Oceanospirillaceae</taxon>
        <taxon>Thalassolituus</taxon>
    </lineage>
</organism>
<dbReference type="InterPro" id="IPR057271">
    <property type="entry name" value="YagK_YfjJ_C"/>
</dbReference>
<dbReference type="Proteomes" id="UP001481413">
    <property type="component" value="Unassembled WGS sequence"/>
</dbReference>
<comment type="caution">
    <text evidence="2">The sequence shown here is derived from an EMBL/GenBank/DDBJ whole genome shotgun (WGS) entry which is preliminary data.</text>
</comment>
<evidence type="ECO:0000313" key="3">
    <source>
        <dbReference type="Proteomes" id="UP001481413"/>
    </source>
</evidence>
<keyword evidence="3" id="KW-1185">Reference proteome</keyword>
<reference evidence="2 3" key="1">
    <citation type="submission" date="2024-04" db="EMBL/GenBank/DDBJ databases">
        <title>Draft genome sequence of Thalassolituus maritimus NBRC 116585.</title>
        <authorList>
            <person name="Miyakawa T."/>
            <person name="Kusuya Y."/>
            <person name="Miura T."/>
        </authorList>
    </citation>
    <scope>NUCLEOTIDE SEQUENCE [LARGE SCALE GENOMIC DNA]</scope>
    <source>
        <strain evidence="2 3">5NW40-0001</strain>
    </source>
</reference>
<protein>
    <submittedName>
        <fullName evidence="2">Inovirus Gp2 family protein</fullName>
    </submittedName>
</protein>
<dbReference type="EMBL" id="BAABWH010000006">
    <property type="protein sequence ID" value="GAA6146268.1"/>
    <property type="molecule type" value="Genomic_DNA"/>
</dbReference>
<feature type="domain" description="YagK/YfjJ C-terminal" evidence="1">
    <location>
        <begin position="48"/>
        <end position="211"/>
    </location>
</feature>
<evidence type="ECO:0000259" key="1">
    <source>
        <dbReference type="Pfam" id="PF11726"/>
    </source>
</evidence>
<sequence>MNRRHKENTNLITIPACQYDGNYRLNGNYTMIDQYLKRTEQVMQQAMSDYRRVTMIRFDLRFPTTWDLETYPYQDCISRFFRRLKYLLFRDAKMKRRSNKLRYVWCKEVGEVKGRAHYHVTIMLNGDLYRPFGYYQPGITGLSSMIIHAWIDALDRFGLEPRGLVYAPLCGGISFRADDYQSQVEAFQRMSYLCKARTKHYGGGNRSFGYSLS</sequence>
<proteinExistence type="predicted"/>